<gene>
    <name evidence="9" type="primary">slc47a1</name>
</gene>
<evidence type="ECO:0000256" key="6">
    <source>
        <dbReference type="RuleBase" id="RU004914"/>
    </source>
</evidence>
<feature type="transmembrane region" description="Helical" evidence="6">
    <location>
        <begin position="574"/>
        <end position="592"/>
    </location>
</feature>
<dbReference type="InterPro" id="IPR002528">
    <property type="entry name" value="MATE_fam"/>
</dbReference>
<organism evidence="8 9">
    <name type="scientific">Clupea harengus</name>
    <name type="common">Atlantic herring</name>
    <dbReference type="NCBI Taxonomy" id="7950"/>
    <lineage>
        <taxon>Eukaryota</taxon>
        <taxon>Metazoa</taxon>
        <taxon>Chordata</taxon>
        <taxon>Craniata</taxon>
        <taxon>Vertebrata</taxon>
        <taxon>Euteleostomi</taxon>
        <taxon>Actinopterygii</taxon>
        <taxon>Neopterygii</taxon>
        <taxon>Teleostei</taxon>
        <taxon>Clupei</taxon>
        <taxon>Clupeiformes</taxon>
        <taxon>Clupeoidei</taxon>
        <taxon>Clupeidae</taxon>
        <taxon>Clupea</taxon>
    </lineage>
</organism>
<evidence type="ECO:0000256" key="5">
    <source>
        <dbReference type="ARBA" id="ARBA00023136"/>
    </source>
</evidence>
<dbReference type="GO" id="GO:0015297">
    <property type="term" value="F:antiporter activity"/>
    <property type="evidence" value="ECO:0007669"/>
    <property type="project" value="InterPro"/>
</dbReference>
<feature type="transmembrane region" description="Helical" evidence="6">
    <location>
        <begin position="169"/>
        <end position="189"/>
    </location>
</feature>
<feature type="region of interest" description="Disordered" evidence="7">
    <location>
        <begin position="536"/>
        <end position="560"/>
    </location>
</feature>
<evidence type="ECO:0000256" key="7">
    <source>
        <dbReference type="SAM" id="MobiDB-lite"/>
    </source>
</evidence>
<reference evidence="9" key="1">
    <citation type="submission" date="2025-08" db="UniProtKB">
        <authorList>
            <consortium name="RefSeq"/>
        </authorList>
    </citation>
    <scope>IDENTIFICATION</scope>
</reference>
<accession>A0A6P3VUB8</accession>
<dbReference type="CDD" id="cd13132">
    <property type="entry name" value="MATE_eukaryotic"/>
    <property type="match status" value="1"/>
</dbReference>
<dbReference type="Pfam" id="PF01554">
    <property type="entry name" value="MatE"/>
    <property type="match status" value="2"/>
</dbReference>
<dbReference type="KEGG" id="char:105898060"/>
<dbReference type="CTD" id="55244"/>
<dbReference type="GO" id="GO:1990961">
    <property type="term" value="P:xenobiotic detoxification by transmembrane export across the plasma membrane"/>
    <property type="evidence" value="ECO:0007669"/>
    <property type="project" value="InterPro"/>
</dbReference>
<feature type="transmembrane region" description="Helical" evidence="6">
    <location>
        <begin position="230"/>
        <end position="249"/>
    </location>
</feature>
<sequence>MDTAGTPEALGVEPGAGQLTEETAASSKLFRYGWQRRLLPLVYREELYHVLVLAGPLLVSRILDFLLPFVITIACGHLGNAQLAGYGLASVTINVTTASTVIGLTLACDTLVSQTFGSKNLKRVGEILQRSTLIVLLFCLPCWAVLINAETILLALWQEPEVARIAQLYLMAYLPAVPAMFLHSLMVSYLQNQGIILPQMYTAAVANVINIAINYILIFQMELGVKGSAVANSLSQIIVCLLLFGYIHWKKLHLKTWGGWSNASLQEWGSFMRLAIPSTLMTCFEWWVYEIGGLLTGMLGGVDLAAQHVMGELGTISYMLPLGVSVAVVVRVGNALGEGNETRALITCKVALVLVGVQAVLQAIVIAPTKSFVAYIFTSDESIVEIVSMNLTVFIFLQFVDGLLCVSTGILVGSGKQKIAAVSNLICYYCIGLPVSIALMFKADLRVLGLWLGMFICIILQTCFFLTVIFKLDWRKVAEEAQKRAGMIGKVTCVGPMPPIDQAVVDALVPEASESPQKSPDTGATAATASSCSKENGYTAVSTEDQGRLESGKGGGEVQTPPQLSIKQLVLRRGLALLAAILALAVGVVIHLEYPPERFHIQPANWTLEWGNSTAIPTVHPDPTSPF</sequence>
<dbReference type="Proteomes" id="UP000515152">
    <property type="component" value="Chromosome 8"/>
</dbReference>
<keyword evidence="4 6" id="KW-1133">Transmembrane helix</keyword>
<name>A0A6P3VUB8_CLUHA</name>
<dbReference type="GeneID" id="105898060"/>
<dbReference type="AlphaFoldDB" id="A0A6P3VUB8"/>
<proteinExistence type="inferred from homology"/>
<evidence type="ECO:0000313" key="8">
    <source>
        <dbReference type="Proteomes" id="UP000515152"/>
    </source>
</evidence>
<keyword evidence="5 6" id="KW-0472">Membrane</keyword>
<feature type="transmembrane region" description="Helical" evidence="6">
    <location>
        <begin position="419"/>
        <end position="441"/>
    </location>
</feature>
<dbReference type="GO" id="GO:0042910">
    <property type="term" value="F:xenobiotic transmembrane transporter activity"/>
    <property type="evidence" value="ECO:0007669"/>
    <property type="project" value="InterPro"/>
</dbReference>
<keyword evidence="3 6" id="KW-0812">Transmembrane</keyword>
<feature type="transmembrane region" description="Helical" evidence="6">
    <location>
        <begin position="133"/>
        <end position="157"/>
    </location>
</feature>
<dbReference type="OrthoDB" id="2126698at2759"/>
<evidence type="ECO:0000256" key="4">
    <source>
        <dbReference type="ARBA" id="ARBA00022989"/>
    </source>
</evidence>
<dbReference type="InterPro" id="IPR045069">
    <property type="entry name" value="MATE_euk"/>
</dbReference>
<protein>
    <recommendedName>
        <fullName evidence="6">Multidrug and toxin extrusion protein</fullName>
    </recommendedName>
</protein>
<comment type="subcellular location">
    <subcellularLocation>
        <location evidence="1">Membrane</location>
        <topology evidence="1">Multi-pass membrane protein</topology>
    </subcellularLocation>
</comment>
<feature type="transmembrane region" description="Helical" evidence="6">
    <location>
        <begin position="344"/>
        <end position="367"/>
    </location>
</feature>
<feature type="transmembrane region" description="Helical" evidence="6">
    <location>
        <begin position="201"/>
        <end position="218"/>
    </location>
</feature>
<evidence type="ECO:0000313" key="9">
    <source>
        <dbReference type="RefSeq" id="XP_012680586.2"/>
    </source>
</evidence>
<evidence type="ECO:0000256" key="3">
    <source>
        <dbReference type="ARBA" id="ARBA00022692"/>
    </source>
</evidence>
<feature type="transmembrane region" description="Helical" evidence="6">
    <location>
        <begin position="47"/>
        <end position="71"/>
    </location>
</feature>
<feature type="transmembrane region" description="Helical" evidence="6">
    <location>
        <begin position="447"/>
        <end position="470"/>
    </location>
</feature>
<dbReference type="PANTHER" id="PTHR11206">
    <property type="entry name" value="MULTIDRUG RESISTANCE PROTEIN"/>
    <property type="match status" value="1"/>
</dbReference>
<comment type="similarity">
    <text evidence="2 6">Belongs to the multi antimicrobial extrusion (MATE) (TC 2.A.66.1) family.</text>
</comment>
<evidence type="ECO:0000256" key="1">
    <source>
        <dbReference type="ARBA" id="ARBA00004141"/>
    </source>
</evidence>
<dbReference type="NCBIfam" id="TIGR00797">
    <property type="entry name" value="matE"/>
    <property type="match status" value="1"/>
</dbReference>
<feature type="transmembrane region" description="Helical" evidence="6">
    <location>
        <begin position="387"/>
        <end position="412"/>
    </location>
</feature>
<feature type="transmembrane region" description="Helical" evidence="6">
    <location>
        <begin position="83"/>
        <end position="112"/>
    </location>
</feature>
<feature type="transmembrane region" description="Helical" evidence="6">
    <location>
        <begin position="309"/>
        <end position="332"/>
    </location>
</feature>
<keyword evidence="8" id="KW-1185">Reference proteome</keyword>
<dbReference type="RefSeq" id="XP_012680586.2">
    <property type="nucleotide sequence ID" value="XM_012825132.3"/>
</dbReference>
<dbReference type="GO" id="GO:0016020">
    <property type="term" value="C:membrane"/>
    <property type="evidence" value="ECO:0007669"/>
    <property type="project" value="UniProtKB-SubCell"/>
</dbReference>
<evidence type="ECO:0000256" key="2">
    <source>
        <dbReference type="ARBA" id="ARBA00010199"/>
    </source>
</evidence>